<comment type="caution">
    <text evidence="2">The sequence shown here is derived from an EMBL/GenBank/DDBJ whole genome shotgun (WGS) entry which is preliminary data.</text>
</comment>
<dbReference type="InterPro" id="IPR013325">
    <property type="entry name" value="RNA_pol_sigma_r2"/>
</dbReference>
<name>A0AB36J928_9BACL</name>
<evidence type="ECO:0000313" key="3">
    <source>
        <dbReference type="Proteomes" id="UP000187323"/>
    </source>
</evidence>
<gene>
    <name evidence="2" type="ORF">BSK47_31105</name>
</gene>
<dbReference type="Proteomes" id="UP000187323">
    <property type="component" value="Unassembled WGS sequence"/>
</dbReference>
<feature type="domain" description="Helix-turn-helix conjugative transposon-like" evidence="1">
    <location>
        <begin position="7"/>
        <end position="62"/>
    </location>
</feature>
<dbReference type="InterPro" id="IPR024760">
    <property type="entry name" value="HTH_dom_conjug_TS-like"/>
</dbReference>
<dbReference type="GO" id="GO:0006352">
    <property type="term" value="P:DNA-templated transcription initiation"/>
    <property type="evidence" value="ECO:0007669"/>
    <property type="project" value="InterPro"/>
</dbReference>
<sequence>MNQVHLYELIAQAQENDKQAMMEIIYRFEPKIKKSLHQTSFQNRDDLKQELIVKFIEVVHTFSLDDGKLEVISQ</sequence>
<dbReference type="Pfam" id="PF12645">
    <property type="entry name" value="HTH_16"/>
    <property type="match status" value="1"/>
</dbReference>
<dbReference type="RefSeq" id="WP_076138904.1">
    <property type="nucleotide sequence ID" value="NZ_MPTN01000056.1"/>
</dbReference>
<dbReference type="GO" id="GO:0003700">
    <property type="term" value="F:DNA-binding transcription factor activity"/>
    <property type="evidence" value="ECO:0007669"/>
    <property type="project" value="InterPro"/>
</dbReference>
<evidence type="ECO:0000259" key="1">
    <source>
        <dbReference type="Pfam" id="PF12645"/>
    </source>
</evidence>
<protein>
    <recommendedName>
        <fullName evidence="1">Helix-turn-helix conjugative transposon-like domain-containing protein</fullName>
    </recommendedName>
</protein>
<dbReference type="SUPFAM" id="SSF88946">
    <property type="entry name" value="Sigma2 domain of RNA polymerase sigma factors"/>
    <property type="match status" value="1"/>
</dbReference>
<accession>A0AB36J928</accession>
<dbReference type="AlphaFoldDB" id="A0AB36J928"/>
<dbReference type="EMBL" id="MPTO01000050">
    <property type="protein sequence ID" value="OME10270.1"/>
    <property type="molecule type" value="Genomic_DNA"/>
</dbReference>
<organism evidence="2 3">
    <name type="scientific">Paenibacillus odorifer</name>
    <dbReference type="NCBI Taxonomy" id="189426"/>
    <lineage>
        <taxon>Bacteria</taxon>
        <taxon>Bacillati</taxon>
        <taxon>Bacillota</taxon>
        <taxon>Bacilli</taxon>
        <taxon>Bacillales</taxon>
        <taxon>Paenibacillaceae</taxon>
        <taxon>Paenibacillus</taxon>
    </lineage>
</organism>
<reference evidence="2 3" key="1">
    <citation type="submission" date="2016-10" db="EMBL/GenBank/DDBJ databases">
        <title>Paenibacillus species isolates.</title>
        <authorList>
            <person name="Beno S.M."/>
        </authorList>
    </citation>
    <scope>NUCLEOTIDE SEQUENCE [LARGE SCALE GENOMIC DNA]</scope>
    <source>
        <strain evidence="2 3">FSL H7-0918</strain>
    </source>
</reference>
<evidence type="ECO:0000313" key="2">
    <source>
        <dbReference type="EMBL" id="OME10270.1"/>
    </source>
</evidence>
<proteinExistence type="predicted"/>